<feature type="domain" description="Response regulatory" evidence="3">
    <location>
        <begin position="5"/>
        <end position="119"/>
    </location>
</feature>
<dbReference type="SMART" id="SM00448">
    <property type="entry name" value="REC"/>
    <property type="match status" value="1"/>
</dbReference>
<dbReference type="OrthoDB" id="9808843at2"/>
<accession>A0A3N5B9K7</accession>
<dbReference type="PANTHER" id="PTHR44591">
    <property type="entry name" value="STRESS RESPONSE REGULATOR PROTEIN 1"/>
    <property type="match status" value="1"/>
</dbReference>
<comment type="caution">
    <text evidence="4">The sequence shown here is derived from an EMBL/GenBank/DDBJ whole genome shotgun (WGS) entry which is preliminary data.</text>
</comment>
<evidence type="ECO:0000313" key="5">
    <source>
        <dbReference type="Proteomes" id="UP000276443"/>
    </source>
</evidence>
<dbReference type="InterPro" id="IPR011006">
    <property type="entry name" value="CheY-like_superfamily"/>
</dbReference>
<evidence type="ECO:0000259" key="3">
    <source>
        <dbReference type="PROSITE" id="PS50110"/>
    </source>
</evidence>
<dbReference type="EMBL" id="RKRF01000008">
    <property type="protein sequence ID" value="RPF54083.1"/>
    <property type="molecule type" value="Genomic_DNA"/>
</dbReference>
<keyword evidence="1 2" id="KW-0597">Phosphoprotein</keyword>
<evidence type="ECO:0000256" key="1">
    <source>
        <dbReference type="ARBA" id="ARBA00022553"/>
    </source>
</evidence>
<organism evidence="4 5">
    <name type="scientific">Aquisalibacillus elongatus</name>
    <dbReference type="NCBI Taxonomy" id="485577"/>
    <lineage>
        <taxon>Bacteria</taxon>
        <taxon>Bacillati</taxon>
        <taxon>Bacillota</taxon>
        <taxon>Bacilli</taxon>
        <taxon>Bacillales</taxon>
        <taxon>Bacillaceae</taxon>
        <taxon>Aquisalibacillus</taxon>
    </lineage>
</organism>
<dbReference type="Pfam" id="PF00072">
    <property type="entry name" value="Response_reg"/>
    <property type="match status" value="1"/>
</dbReference>
<sequence>MIKGEVFVVDDEAGIRLLLSEIIRQEDFNVSNFEQSDVAFKQALASPPKLIFLDYLIEPTRGDRFVKKLSEHSVGIPVVLMSGMAKQELEDNLGDLRVMDILEKPFSVEEVKKILQQLSVDV</sequence>
<dbReference type="PROSITE" id="PS50110">
    <property type="entry name" value="RESPONSE_REGULATORY"/>
    <property type="match status" value="1"/>
</dbReference>
<protein>
    <submittedName>
        <fullName evidence="4">Two-component system response regulator (Stage 0 sporulation protein F)</fullName>
    </submittedName>
</protein>
<dbReference type="SUPFAM" id="SSF52172">
    <property type="entry name" value="CheY-like"/>
    <property type="match status" value="1"/>
</dbReference>
<name>A0A3N5B9K7_9BACI</name>
<dbReference type="AlphaFoldDB" id="A0A3N5B9K7"/>
<dbReference type="InterPro" id="IPR050595">
    <property type="entry name" value="Bact_response_regulator"/>
</dbReference>
<dbReference type="GO" id="GO:0000160">
    <property type="term" value="P:phosphorelay signal transduction system"/>
    <property type="evidence" value="ECO:0007669"/>
    <property type="project" value="InterPro"/>
</dbReference>
<evidence type="ECO:0000313" key="4">
    <source>
        <dbReference type="EMBL" id="RPF54083.1"/>
    </source>
</evidence>
<keyword evidence="5" id="KW-1185">Reference proteome</keyword>
<dbReference type="RefSeq" id="WP_124220803.1">
    <property type="nucleotide sequence ID" value="NZ_RKRF01000008.1"/>
</dbReference>
<evidence type="ECO:0000256" key="2">
    <source>
        <dbReference type="PROSITE-ProRule" id="PRU00169"/>
    </source>
</evidence>
<dbReference type="InterPro" id="IPR001789">
    <property type="entry name" value="Sig_transdc_resp-reg_receiver"/>
</dbReference>
<proteinExistence type="predicted"/>
<reference evidence="4 5" key="1">
    <citation type="submission" date="2018-11" db="EMBL/GenBank/DDBJ databases">
        <title>Genomic Encyclopedia of Type Strains, Phase IV (KMG-IV): sequencing the most valuable type-strain genomes for metagenomic binning, comparative biology and taxonomic classification.</title>
        <authorList>
            <person name="Goeker M."/>
        </authorList>
    </citation>
    <scope>NUCLEOTIDE SEQUENCE [LARGE SCALE GENOMIC DNA]</scope>
    <source>
        <strain evidence="4 5">DSM 18090</strain>
    </source>
</reference>
<dbReference type="Gene3D" id="3.40.50.2300">
    <property type="match status" value="1"/>
</dbReference>
<dbReference type="PANTHER" id="PTHR44591:SF3">
    <property type="entry name" value="RESPONSE REGULATORY DOMAIN-CONTAINING PROTEIN"/>
    <property type="match status" value="1"/>
</dbReference>
<gene>
    <name evidence="4" type="ORF">EDC24_1271</name>
</gene>
<feature type="modified residue" description="4-aspartylphosphate" evidence="2">
    <location>
        <position position="54"/>
    </location>
</feature>
<dbReference type="Proteomes" id="UP000276443">
    <property type="component" value="Unassembled WGS sequence"/>
</dbReference>